<protein>
    <submittedName>
        <fullName evidence="1">Uncharacterized protein</fullName>
    </submittedName>
</protein>
<evidence type="ECO:0000313" key="2">
    <source>
        <dbReference type="Proteomes" id="UP001172101"/>
    </source>
</evidence>
<reference evidence="1" key="1">
    <citation type="submission" date="2023-06" db="EMBL/GenBank/DDBJ databases">
        <title>Genome-scale phylogeny and comparative genomics of the fungal order Sordariales.</title>
        <authorList>
            <consortium name="Lawrence Berkeley National Laboratory"/>
            <person name="Hensen N."/>
            <person name="Bonometti L."/>
            <person name="Westerberg I."/>
            <person name="Brannstrom I.O."/>
            <person name="Guillou S."/>
            <person name="Cros-Aarteil S."/>
            <person name="Calhoun S."/>
            <person name="Haridas S."/>
            <person name="Kuo A."/>
            <person name="Mondo S."/>
            <person name="Pangilinan J."/>
            <person name="Riley R."/>
            <person name="LaButti K."/>
            <person name="Andreopoulos B."/>
            <person name="Lipzen A."/>
            <person name="Chen C."/>
            <person name="Yanf M."/>
            <person name="Daum C."/>
            <person name="Ng V."/>
            <person name="Clum A."/>
            <person name="Steindorff A."/>
            <person name="Ohm R."/>
            <person name="Martin F."/>
            <person name="Silar P."/>
            <person name="Natvig D."/>
            <person name="Lalanne C."/>
            <person name="Gautier V."/>
            <person name="Ament-velasquez S.L."/>
            <person name="Kruys A."/>
            <person name="Hutchinson M.I."/>
            <person name="Powell A.J."/>
            <person name="Barry K."/>
            <person name="Miller A.N."/>
            <person name="Grigoriev I.V."/>
            <person name="Debuchy R."/>
            <person name="Gladieux P."/>
            <person name="Thoren M.H."/>
            <person name="Johannesson H."/>
        </authorList>
    </citation>
    <scope>NUCLEOTIDE SEQUENCE</scope>
    <source>
        <strain evidence="1">SMH2392-1A</strain>
    </source>
</reference>
<comment type="caution">
    <text evidence="1">The sequence shown here is derived from an EMBL/GenBank/DDBJ whole genome shotgun (WGS) entry which is preliminary data.</text>
</comment>
<dbReference type="AlphaFoldDB" id="A0AA40BH94"/>
<sequence length="153" mass="16620">MVRRPFLGSISSLIVKLAPAWMARQRLPACLPEKVQHSPSISAAGGPDIHLLAGHGRGSRMRRAQDPHVPFPVPDQHSLILSLHQSRSRGEALSTLCNFCWLRANEAPTSHFVVSSTRAEGGRANKISAAARLEPKDVCPVEAPRSDAMPRLP</sequence>
<dbReference type="GeneID" id="85324211"/>
<organism evidence="1 2">
    <name type="scientific">Lasiosphaeria miniovina</name>
    <dbReference type="NCBI Taxonomy" id="1954250"/>
    <lineage>
        <taxon>Eukaryota</taxon>
        <taxon>Fungi</taxon>
        <taxon>Dikarya</taxon>
        <taxon>Ascomycota</taxon>
        <taxon>Pezizomycotina</taxon>
        <taxon>Sordariomycetes</taxon>
        <taxon>Sordariomycetidae</taxon>
        <taxon>Sordariales</taxon>
        <taxon>Lasiosphaeriaceae</taxon>
        <taxon>Lasiosphaeria</taxon>
    </lineage>
</organism>
<dbReference type="EMBL" id="JAUIRO010000001">
    <property type="protein sequence ID" value="KAK0734199.1"/>
    <property type="molecule type" value="Genomic_DNA"/>
</dbReference>
<keyword evidence="2" id="KW-1185">Reference proteome</keyword>
<dbReference type="Proteomes" id="UP001172101">
    <property type="component" value="Unassembled WGS sequence"/>
</dbReference>
<name>A0AA40BH94_9PEZI</name>
<evidence type="ECO:0000313" key="1">
    <source>
        <dbReference type="EMBL" id="KAK0734199.1"/>
    </source>
</evidence>
<gene>
    <name evidence="1" type="ORF">B0T26DRAFT_687641</name>
</gene>
<accession>A0AA40BH94</accession>
<proteinExistence type="predicted"/>
<dbReference type="RefSeq" id="XP_060303076.1">
    <property type="nucleotide sequence ID" value="XM_060440941.1"/>
</dbReference>